<feature type="domain" description="THAP-type" evidence="6">
    <location>
        <begin position="1"/>
        <end position="100"/>
    </location>
</feature>
<dbReference type="InterPro" id="IPR052224">
    <property type="entry name" value="THAP_domain_protein"/>
</dbReference>
<comment type="caution">
    <text evidence="7">The sequence shown here is derived from an EMBL/GenBank/DDBJ whole genome shotgun (WGS) entry which is preliminary data.</text>
</comment>
<evidence type="ECO:0000256" key="1">
    <source>
        <dbReference type="ARBA" id="ARBA00022723"/>
    </source>
</evidence>
<protein>
    <recommendedName>
        <fullName evidence="6">THAP-type domain-containing protein</fullName>
    </recommendedName>
</protein>
<dbReference type="InterPro" id="IPR006612">
    <property type="entry name" value="THAP_Znf"/>
</dbReference>
<keyword evidence="2 5" id="KW-0863">Zinc-finger</keyword>
<dbReference type="EMBL" id="VCGU01000001">
    <property type="protein sequence ID" value="TRY81031.1"/>
    <property type="molecule type" value="Genomic_DNA"/>
</dbReference>
<evidence type="ECO:0000256" key="4">
    <source>
        <dbReference type="ARBA" id="ARBA00023125"/>
    </source>
</evidence>
<keyword evidence="3" id="KW-0862">Zinc</keyword>
<keyword evidence="8" id="KW-1185">Reference proteome</keyword>
<dbReference type="SUPFAM" id="SSF57716">
    <property type="entry name" value="Glucocorticoid receptor-like (DNA-binding domain)"/>
    <property type="match status" value="1"/>
</dbReference>
<evidence type="ECO:0000256" key="5">
    <source>
        <dbReference type="PROSITE-ProRule" id="PRU00309"/>
    </source>
</evidence>
<sequence>MGRKCCVPQCHGGYALKKSELGSAVSSEGGTRLSFHAFPQDPSMRDKWIRTPSENSFVCSQHFIEEDFRTERSDVNKTRSGQRGQVRKSMLKQKAFPSKFPGLSTYLSKAVPKERKSETGFQKRFENTVSRHNEQTQTFFKAHNIECFEEILDKLAREILPQGVVTLFKNDEELILGKVVRDHEGTPEIQFSIVIQQDLSFQLFNGRSSLSLNAVKHIQVGNQIKNVNVLVNILAFMKSMSEKDNYDHDQIHALLNQLKNEINKNNEDSCLQKQLFALEQLQLAPKSTKQKRYSPGLTALAVLWFKTSPCLYKQLRNEGILSLPSIKHVQRLSRALRVESGMPKMIIREEDLTEDSKPIYEKFIDQLNRGGLTKPSDLLYIIVLHLWQLYSEIIQDETLKKCSGWGTHRRKQLMRMVDPSGYGLRQGSGYQRGLDANDGQGSTIGGTALTCGGPQV</sequence>
<gene>
    <name evidence="7" type="ORF">TCAL_13839</name>
</gene>
<proteinExistence type="predicted"/>
<dbReference type="PROSITE" id="PS50950">
    <property type="entry name" value="ZF_THAP"/>
    <property type="match status" value="1"/>
</dbReference>
<dbReference type="AlphaFoldDB" id="A0A553PTM1"/>
<accession>A0A553PTM1</accession>
<dbReference type="STRING" id="6832.A0A553PTM1"/>
<dbReference type="PANTHER" id="PTHR46927">
    <property type="entry name" value="AGAP005574-PA"/>
    <property type="match status" value="1"/>
</dbReference>
<evidence type="ECO:0000259" key="6">
    <source>
        <dbReference type="PROSITE" id="PS50950"/>
    </source>
</evidence>
<keyword evidence="4 5" id="KW-0238">DNA-binding</keyword>
<dbReference type="InterPro" id="IPR038441">
    <property type="entry name" value="THAP_Znf_sf"/>
</dbReference>
<dbReference type="GO" id="GO:0008270">
    <property type="term" value="F:zinc ion binding"/>
    <property type="evidence" value="ECO:0007669"/>
    <property type="project" value="UniProtKB-KW"/>
</dbReference>
<organism evidence="7 8">
    <name type="scientific">Tigriopus californicus</name>
    <name type="common">Marine copepod</name>
    <dbReference type="NCBI Taxonomy" id="6832"/>
    <lineage>
        <taxon>Eukaryota</taxon>
        <taxon>Metazoa</taxon>
        <taxon>Ecdysozoa</taxon>
        <taxon>Arthropoda</taxon>
        <taxon>Crustacea</taxon>
        <taxon>Multicrustacea</taxon>
        <taxon>Hexanauplia</taxon>
        <taxon>Copepoda</taxon>
        <taxon>Harpacticoida</taxon>
        <taxon>Harpacticidae</taxon>
        <taxon>Tigriopus</taxon>
    </lineage>
</organism>
<dbReference type="Gene3D" id="6.20.210.20">
    <property type="entry name" value="THAP domain"/>
    <property type="match status" value="1"/>
</dbReference>
<dbReference type="GO" id="GO:0003677">
    <property type="term" value="F:DNA binding"/>
    <property type="evidence" value="ECO:0007669"/>
    <property type="project" value="UniProtKB-UniRule"/>
</dbReference>
<name>A0A553PTM1_TIGCA</name>
<dbReference type="PANTHER" id="PTHR46927:SF3">
    <property type="entry name" value="THAP-TYPE DOMAIN-CONTAINING PROTEIN"/>
    <property type="match status" value="1"/>
</dbReference>
<keyword evidence="1" id="KW-0479">Metal-binding</keyword>
<dbReference type="Proteomes" id="UP000318571">
    <property type="component" value="Chromosome 12"/>
</dbReference>
<evidence type="ECO:0000256" key="3">
    <source>
        <dbReference type="ARBA" id="ARBA00022833"/>
    </source>
</evidence>
<dbReference type="OMA" id="CEQAFIL"/>
<evidence type="ECO:0000313" key="8">
    <source>
        <dbReference type="Proteomes" id="UP000318571"/>
    </source>
</evidence>
<evidence type="ECO:0000256" key="2">
    <source>
        <dbReference type="ARBA" id="ARBA00022771"/>
    </source>
</evidence>
<reference evidence="7 8" key="1">
    <citation type="journal article" date="2018" name="Nat. Ecol. Evol.">
        <title>Genomic signatures of mitonuclear coevolution across populations of Tigriopus californicus.</title>
        <authorList>
            <person name="Barreto F.S."/>
            <person name="Watson E.T."/>
            <person name="Lima T.G."/>
            <person name="Willett C.S."/>
            <person name="Edmands S."/>
            <person name="Li W."/>
            <person name="Burton R.S."/>
        </authorList>
    </citation>
    <scope>NUCLEOTIDE SEQUENCE [LARGE SCALE GENOMIC DNA]</scope>
    <source>
        <strain evidence="7 8">San Diego</strain>
    </source>
</reference>
<evidence type="ECO:0000313" key="7">
    <source>
        <dbReference type="EMBL" id="TRY81031.1"/>
    </source>
</evidence>
<dbReference type="Pfam" id="PF05485">
    <property type="entry name" value="THAP"/>
    <property type="match status" value="1"/>
</dbReference>
<dbReference type="SMART" id="SM00980">
    <property type="entry name" value="THAP"/>
    <property type="match status" value="1"/>
</dbReference>